<sequence length="371" mass="39367">MSRDRRFSLIALGRRHPALLAAHAIVAFVALTLLVFNLERIPMFAGTHYSAVFTEAAGLQGGEEVRISGIKVGKVTGIRLVRDTVVVDFELDDDTEIGEDTRAGIEIRTLLGQHYLSLSPAGAERLEAGATIPQERTTTPMNVVPTLQQATGTLAELDTAKLAEAFDSLTEVVQQVAPEARGALDGLGRLSQTIASRDAELARLFADAEEVTGVLAERDTELTQLLGDTSDVLEMLRSRERVIAAIIRDTSTFAGQLRGLITDNEAALTPMLAQLDRVLEVLSEHRDDLGATIKATARYGKTFTNVGGTGPWFDGTIKFPGGFALCTSEEDTVVNDVLSPVLAKLNQALNGGTAPCLPLGPATPGPLGGAG</sequence>
<evidence type="ECO:0000256" key="1">
    <source>
        <dbReference type="SAM" id="Phobius"/>
    </source>
</evidence>
<dbReference type="NCBIfam" id="TIGR00996">
    <property type="entry name" value="Mtu_fam_mce"/>
    <property type="match status" value="1"/>
</dbReference>
<keyword evidence="5" id="KW-1185">Reference proteome</keyword>
<dbReference type="InterPro" id="IPR005693">
    <property type="entry name" value="Mce"/>
</dbReference>
<evidence type="ECO:0000313" key="4">
    <source>
        <dbReference type="EMBL" id="MBM9461132.1"/>
    </source>
</evidence>
<protein>
    <submittedName>
        <fullName evidence="4">MCE family protein</fullName>
    </submittedName>
</protein>
<dbReference type="GO" id="GO:0005576">
    <property type="term" value="C:extracellular region"/>
    <property type="evidence" value="ECO:0007669"/>
    <property type="project" value="TreeGrafter"/>
</dbReference>
<dbReference type="Pfam" id="PF11887">
    <property type="entry name" value="Mce4_CUP1"/>
    <property type="match status" value="1"/>
</dbReference>
<reference evidence="4" key="1">
    <citation type="submission" date="2021-01" db="EMBL/GenBank/DDBJ databases">
        <title>Novel species in genus Nocardioides.</title>
        <authorList>
            <person name="Zhang G."/>
        </authorList>
    </citation>
    <scope>NUCLEOTIDE SEQUENCE</scope>
    <source>
        <strain evidence="4">Zg-536</strain>
    </source>
</reference>
<keyword evidence="1" id="KW-0472">Membrane</keyword>
<proteinExistence type="predicted"/>
<comment type="caution">
    <text evidence="4">The sequence shown here is derived from an EMBL/GenBank/DDBJ whole genome shotgun (WGS) entry which is preliminary data.</text>
</comment>
<feature type="domain" description="Mammalian cell entry C-terminal" evidence="3">
    <location>
        <begin position="123"/>
        <end position="309"/>
    </location>
</feature>
<organism evidence="4 5">
    <name type="scientific">Nocardioides faecalis</name>
    <dbReference type="NCBI Taxonomy" id="2803858"/>
    <lineage>
        <taxon>Bacteria</taxon>
        <taxon>Bacillati</taxon>
        <taxon>Actinomycetota</taxon>
        <taxon>Actinomycetes</taxon>
        <taxon>Propionibacteriales</taxon>
        <taxon>Nocardioidaceae</taxon>
        <taxon>Nocardioides</taxon>
    </lineage>
</organism>
<evidence type="ECO:0000259" key="2">
    <source>
        <dbReference type="Pfam" id="PF02470"/>
    </source>
</evidence>
<dbReference type="Proteomes" id="UP000663791">
    <property type="component" value="Unassembled WGS sequence"/>
</dbReference>
<dbReference type="InterPro" id="IPR024516">
    <property type="entry name" value="Mce_C"/>
</dbReference>
<dbReference type="PANTHER" id="PTHR33371">
    <property type="entry name" value="INTERMEMBRANE PHOSPHOLIPID TRANSPORT SYSTEM BINDING PROTEIN MLAD-RELATED"/>
    <property type="match status" value="1"/>
</dbReference>
<keyword evidence="1" id="KW-0812">Transmembrane</keyword>
<dbReference type="Pfam" id="PF02470">
    <property type="entry name" value="MlaD"/>
    <property type="match status" value="1"/>
</dbReference>
<evidence type="ECO:0000259" key="3">
    <source>
        <dbReference type="Pfam" id="PF11887"/>
    </source>
</evidence>
<dbReference type="RefSeq" id="WP_205292456.1">
    <property type="nucleotide sequence ID" value="NZ_CP074406.1"/>
</dbReference>
<dbReference type="InterPro" id="IPR003399">
    <property type="entry name" value="Mce/MlaD"/>
</dbReference>
<name>A0A938Y2S7_9ACTN</name>
<dbReference type="PANTHER" id="PTHR33371:SF18">
    <property type="entry name" value="MCE-FAMILY PROTEIN MCE3C"/>
    <property type="match status" value="1"/>
</dbReference>
<accession>A0A938Y2S7</accession>
<feature type="transmembrane region" description="Helical" evidence="1">
    <location>
        <begin position="20"/>
        <end position="38"/>
    </location>
</feature>
<dbReference type="InterPro" id="IPR052336">
    <property type="entry name" value="MlaD_Phospholipid_Transporter"/>
</dbReference>
<keyword evidence="1" id="KW-1133">Transmembrane helix</keyword>
<feature type="domain" description="Mce/MlaD" evidence="2">
    <location>
        <begin position="46"/>
        <end position="120"/>
    </location>
</feature>
<gene>
    <name evidence="4" type="ORF">JK386_14615</name>
</gene>
<evidence type="ECO:0000313" key="5">
    <source>
        <dbReference type="Proteomes" id="UP000663791"/>
    </source>
</evidence>
<dbReference type="AlphaFoldDB" id="A0A938Y2S7"/>
<dbReference type="EMBL" id="JAERTX010000014">
    <property type="protein sequence ID" value="MBM9461132.1"/>
    <property type="molecule type" value="Genomic_DNA"/>
</dbReference>